<dbReference type="InterPro" id="IPR014730">
    <property type="entry name" value="ETF_a/b_N"/>
</dbReference>
<evidence type="ECO:0000313" key="9">
    <source>
        <dbReference type="Proteomes" id="UP000182589"/>
    </source>
</evidence>
<dbReference type="GO" id="GO:0009055">
    <property type="term" value="F:electron transfer activity"/>
    <property type="evidence" value="ECO:0007669"/>
    <property type="project" value="InterPro"/>
</dbReference>
<sequence length="257" mass="27453">MNVIVLMKQTFDTEERIRLVDGQIAEDGVKWIINPYDEYAVEEAVRLKEQQGASVTVVSVGNEDVAQALRTALAMGADEAVLIDGTDLHDERAIAKALSAYLAKTPFDVLMAGNFSIDNGAGQVAIRVAHQLGLPHVAAITKLAIDGGKATCVREVDGDVQTVEVQLPALFTAQQGLNEPRYPSLPGIMKAKKKPLTNVTLRDLGLSADDVAPRVARIDLSLPPKRQAGQRLSGDVEAQAEQLADIILQATGQAGAR</sequence>
<dbReference type="PANTHER" id="PTHR21294">
    <property type="entry name" value="ELECTRON TRANSFER FLAVOPROTEIN BETA-SUBUNIT"/>
    <property type="match status" value="1"/>
</dbReference>
<organism evidence="8 9">
    <name type="scientific">Alicyclobacillus hesperidum</name>
    <dbReference type="NCBI Taxonomy" id="89784"/>
    <lineage>
        <taxon>Bacteria</taxon>
        <taxon>Bacillati</taxon>
        <taxon>Bacillota</taxon>
        <taxon>Bacilli</taxon>
        <taxon>Bacillales</taxon>
        <taxon>Alicyclobacillaceae</taxon>
        <taxon>Alicyclobacillus</taxon>
    </lineage>
</organism>
<protein>
    <recommendedName>
        <fullName evidence="3">Electron transfer flavoprotein subunit beta</fullName>
    </recommendedName>
</protein>
<evidence type="ECO:0000256" key="2">
    <source>
        <dbReference type="ARBA" id="ARBA00011355"/>
    </source>
</evidence>
<evidence type="ECO:0000259" key="6">
    <source>
        <dbReference type="SMART" id="SM00893"/>
    </source>
</evidence>
<feature type="domain" description="Electron transfer flavoprotein alpha/beta-subunit N-terminal" evidence="6">
    <location>
        <begin position="21"/>
        <end position="208"/>
    </location>
</feature>
<keyword evidence="5" id="KW-0249">Electron transport</keyword>
<dbReference type="InterPro" id="IPR014729">
    <property type="entry name" value="Rossmann-like_a/b/a_fold"/>
</dbReference>
<dbReference type="Proteomes" id="UP001157137">
    <property type="component" value="Unassembled WGS sequence"/>
</dbReference>
<evidence type="ECO:0000256" key="3">
    <source>
        <dbReference type="ARBA" id="ARBA00016797"/>
    </source>
</evidence>
<dbReference type="PANTHER" id="PTHR21294:SF8">
    <property type="entry name" value="ELECTRON TRANSFER FLAVOPROTEIN SUBUNIT BETA"/>
    <property type="match status" value="1"/>
</dbReference>
<reference evidence="9" key="1">
    <citation type="submission" date="2016-10" db="EMBL/GenBank/DDBJ databases">
        <authorList>
            <person name="Varghese N."/>
        </authorList>
    </citation>
    <scope>NUCLEOTIDE SEQUENCE [LARGE SCALE GENOMIC DNA]</scope>
    <source>
        <strain evidence="9">DSM 12489</strain>
    </source>
</reference>
<comment type="subunit">
    <text evidence="2">Heterodimer of an alpha and a beta subunit.</text>
</comment>
<evidence type="ECO:0000313" key="8">
    <source>
        <dbReference type="EMBL" id="SDW34021.1"/>
    </source>
</evidence>
<dbReference type="AlphaFoldDB" id="A0A1H2SQS9"/>
<reference evidence="8" key="2">
    <citation type="submission" date="2016-10" db="EMBL/GenBank/DDBJ databases">
        <authorList>
            <person name="de Groot N.N."/>
        </authorList>
    </citation>
    <scope>NUCLEOTIDE SEQUENCE [LARGE SCALE GENOMIC DNA]</scope>
    <source>
        <strain evidence="8">DSM 12489</strain>
    </source>
</reference>
<dbReference type="RefSeq" id="WP_006447630.1">
    <property type="nucleotide sequence ID" value="NZ_BSRA01000001.1"/>
</dbReference>
<keyword evidence="9" id="KW-1185">Reference proteome</keyword>
<evidence type="ECO:0000256" key="4">
    <source>
        <dbReference type="ARBA" id="ARBA00022448"/>
    </source>
</evidence>
<accession>A0A1H2SQS9</accession>
<dbReference type="EMBL" id="FNOJ01000004">
    <property type="protein sequence ID" value="SDW34021.1"/>
    <property type="molecule type" value="Genomic_DNA"/>
</dbReference>
<dbReference type="CDD" id="cd01714">
    <property type="entry name" value="ETF_beta"/>
    <property type="match status" value="1"/>
</dbReference>
<dbReference type="PIRSF" id="PIRSF000090">
    <property type="entry name" value="Beta-ETF"/>
    <property type="match status" value="1"/>
</dbReference>
<dbReference type="STRING" id="89784.SAMN04489725_104192"/>
<dbReference type="EMBL" id="BSRA01000001">
    <property type="protein sequence ID" value="GLV12507.1"/>
    <property type="molecule type" value="Genomic_DNA"/>
</dbReference>
<keyword evidence="4" id="KW-0813">Transport</keyword>
<evidence type="ECO:0000256" key="5">
    <source>
        <dbReference type="ARBA" id="ARBA00022982"/>
    </source>
</evidence>
<dbReference type="GO" id="GO:0005829">
    <property type="term" value="C:cytosol"/>
    <property type="evidence" value="ECO:0007669"/>
    <property type="project" value="TreeGrafter"/>
</dbReference>
<dbReference type="SMART" id="SM00893">
    <property type="entry name" value="ETF"/>
    <property type="match status" value="1"/>
</dbReference>
<dbReference type="InterPro" id="IPR033948">
    <property type="entry name" value="ETF_beta_N"/>
</dbReference>
<comment type="similarity">
    <text evidence="1">Belongs to the ETF beta-subunit/FixA family.</text>
</comment>
<name>A0A1H2SQS9_9BACL</name>
<dbReference type="Pfam" id="PF01012">
    <property type="entry name" value="ETF"/>
    <property type="match status" value="1"/>
</dbReference>
<dbReference type="InterPro" id="IPR012255">
    <property type="entry name" value="ETF_b"/>
</dbReference>
<dbReference type="SUPFAM" id="SSF52402">
    <property type="entry name" value="Adenine nucleotide alpha hydrolases-like"/>
    <property type="match status" value="1"/>
</dbReference>
<reference evidence="7" key="3">
    <citation type="submission" date="2023-02" db="EMBL/GenBank/DDBJ databases">
        <title>Proposal of a novel subspecies: Alicyclobacillus hesperidum subspecies aegle.</title>
        <authorList>
            <person name="Goto K."/>
            <person name="Fujii T."/>
            <person name="Yasui K."/>
            <person name="Mochida K."/>
            <person name="Kato-Tanaka Y."/>
            <person name="Morohoshi S."/>
            <person name="An S.Y."/>
            <person name="Kasai H."/>
            <person name="Yokota A."/>
        </authorList>
    </citation>
    <scope>NUCLEOTIDE SEQUENCE</scope>
    <source>
        <strain evidence="7">DSM 12766</strain>
    </source>
</reference>
<dbReference type="Gene3D" id="3.40.50.620">
    <property type="entry name" value="HUPs"/>
    <property type="match status" value="1"/>
</dbReference>
<proteinExistence type="inferred from homology"/>
<dbReference type="Proteomes" id="UP000182589">
    <property type="component" value="Unassembled WGS sequence"/>
</dbReference>
<gene>
    <name evidence="7" type="primary">etfB</name>
    <name evidence="7" type="ORF">Heshes_01910</name>
    <name evidence="8" type="ORF">SAMN04489725_104192</name>
</gene>
<evidence type="ECO:0000256" key="1">
    <source>
        <dbReference type="ARBA" id="ARBA00007557"/>
    </source>
</evidence>
<evidence type="ECO:0000313" key="7">
    <source>
        <dbReference type="EMBL" id="GLV12507.1"/>
    </source>
</evidence>